<name>A9UPV7_MONBE</name>
<dbReference type="PANTHER" id="PTHR35332">
    <property type="entry name" value="REGULATION OF ENOLASE PROTEIN 1"/>
    <property type="match status" value="1"/>
</dbReference>
<organism evidence="1 2">
    <name type="scientific">Monosiga brevicollis</name>
    <name type="common">Choanoflagellate</name>
    <dbReference type="NCBI Taxonomy" id="81824"/>
    <lineage>
        <taxon>Eukaryota</taxon>
        <taxon>Choanoflagellata</taxon>
        <taxon>Craspedida</taxon>
        <taxon>Salpingoecidae</taxon>
        <taxon>Monosiga</taxon>
    </lineage>
</organism>
<dbReference type="InParanoid" id="A9UPV7"/>
<dbReference type="Proteomes" id="UP000001357">
    <property type="component" value="Unassembled WGS sequence"/>
</dbReference>
<evidence type="ECO:0008006" key="3">
    <source>
        <dbReference type="Google" id="ProtNLM"/>
    </source>
</evidence>
<dbReference type="GeneID" id="5887300"/>
<proteinExistence type="predicted"/>
<dbReference type="PANTHER" id="PTHR35332:SF2">
    <property type="entry name" value="REGULATION OF ENOLASE PROTEIN 1"/>
    <property type="match status" value="1"/>
</dbReference>
<dbReference type="SUPFAM" id="SSF49899">
    <property type="entry name" value="Concanavalin A-like lectins/glucanases"/>
    <property type="match status" value="1"/>
</dbReference>
<sequence length="207" mass="23154">MAEVVEDGFWTQTGELTDEARWLNTDGQHWTLKEAGATCRLQVGDFWQRTFYSPPICKSNAPALLRPFPPDHRVETEFVIEPQNQFDQAGLLVYCHDQCWLKAGIEYADGALRLSTVVTNGFSDWSTQVVATAGCALRVSRTSVQDYVVEVQNEAGAWDFIRIAHLDTKEQDTVRAGLYACAPQQIGGLVRFSRARLQQGIDFAHSA</sequence>
<dbReference type="EMBL" id="CH991543">
    <property type="protein sequence ID" value="EDQ92941.1"/>
    <property type="molecule type" value="Genomic_DNA"/>
</dbReference>
<dbReference type="KEGG" id="mbr:MONBRDRAFT_22205"/>
<gene>
    <name evidence="1" type="ORF">MONBRDRAFT_22205</name>
</gene>
<dbReference type="InterPro" id="IPR009784">
    <property type="entry name" value="DUF1349"/>
</dbReference>
<dbReference type="Gene3D" id="2.60.120.200">
    <property type="match status" value="1"/>
</dbReference>
<reference evidence="1 2" key="1">
    <citation type="journal article" date="2008" name="Nature">
        <title>The genome of the choanoflagellate Monosiga brevicollis and the origin of metazoans.</title>
        <authorList>
            <consortium name="JGI Sequencing"/>
            <person name="King N."/>
            <person name="Westbrook M.J."/>
            <person name="Young S.L."/>
            <person name="Kuo A."/>
            <person name="Abedin M."/>
            <person name="Chapman J."/>
            <person name="Fairclough S."/>
            <person name="Hellsten U."/>
            <person name="Isogai Y."/>
            <person name="Letunic I."/>
            <person name="Marr M."/>
            <person name="Pincus D."/>
            <person name="Putnam N."/>
            <person name="Rokas A."/>
            <person name="Wright K.J."/>
            <person name="Zuzow R."/>
            <person name="Dirks W."/>
            <person name="Good M."/>
            <person name="Goodstein D."/>
            <person name="Lemons D."/>
            <person name="Li W."/>
            <person name="Lyons J.B."/>
            <person name="Morris A."/>
            <person name="Nichols S."/>
            <person name="Richter D.J."/>
            <person name="Salamov A."/>
            <person name="Bork P."/>
            <person name="Lim W.A."/>
            <person name="Manning G."/>
            <person name="Miller W.T."/>
            <person name="McGinnis W."/>
            <person name="Shapiro H."/>
            <person name="Tjian R."/>
            <person name="Grigoriev I.V."/>
            <person name="Rokhsar D."/>
        </authorList>
    </citation>
    <scope>NUCLEOTIDE SEQUENCE [LARGE SCALE GENOMIC DNA]</scope>
    <source>
        <strain evidence="2">MX1 / ATCC 50154</strain>
    </source>
</reference>
<dbReference type="RefSeq" id="XP_001742703.1">
    <property type="nucleotide sequence ID" value="XM_001742651.1"/>
</dbReference>
<evidence type="ECO:0000313" key="1">
    <source>
        <dbReference type="EMBL" id="EDQ92941.1"/>
    </source>
</evidence>
<accession>A9UPV7</accession>
<dbReference type="InterPro" id="IPR013320">
    <property type="entry name" value="ConA-like_dom_sf"/>
</dbReference>
<dbReference type="Pfam" id="PF07081">
    <property type="entry name" value="DUF1349"/>
    <property type="match status" value="1"/>
</dbReference>
<protein>
    <recommendedName>
        <fullName evidence="3">DUF1349 domain-containing protein</fullName>
    </recommendedName>
</protein>
<keyword evidence="2" id="KW-1185">Reference proteome</keyword>
<dbReference type="AlphaFoldDB" id="A9UPV7"/>
<evidence type="ECO:0000313" key="2">
    <source>
        <dbReference type="Proteomes" id="UP000001357"/>
    </source>
</evidence>